<evidence type="ECO:0000313" key="1">
    <source>
        <dbReference type="EMBL" id="MBA0840414.1"/>
    </source>
</evidence>
<proteinExistence type="predicted"/>
<organism evidence="1 2">
    <name type="scientific">Gossypium armourianum</name>
    <dbReference type="NCBI Taxonomy" id="34283"/>
    <lineage>
        <taxon>Eukaryota</taxon>
        <taxon>Viridiplantae</taxon>
        <taxon>Streptophyta</taxon>
        <taxon>Embryophyta</taxon>
        <taxon>Tracheophyta</taxon>
        <taxon>Spermatophyta</taxon>
        <taxon>Magnoliopsida</taxon>
        <taxon>eudicotyledons</taxon>
        <taxon>Gunneridae</taxon>
        <taxon>Pentapetalae</taxon>
        <taxon>rosids</taxon>
        <taxon>malvids</taxon>
        <taxon>Malvales</taxon>
        <taxon>Malvaceae</taxon>
        <taxon>Malvoideae</taxon>
        <taxon>Gossypium</taxon>
    </lineage>
</organism>
<accession>A0A7J9K1W3</accession>
<protein>
    <submittedName>
        <fullName evidence="1">Uncharacterized protein</fullName>
    </submittedName>
</protein>
<comment type="caution">
    <text evidence="1">The sequence shown here is derived from an EMBL/GenBank/DDBJ whole genome shotgun (WGS) entry which is preliminary data.</text>
</comment>
<reference evidence="1 2" key="1">
    <citation type="journal article" date="2019" name="Genome Biol. Evol.">
        <title>Insights into the evolution of the New World diploid cottons (Gossypium, subgenus Houzingenia) based on genome sequencing.</title>
        <authorList>
            <person name="Grover C.E."/>
            <person name="Arick M.A. 2nd"/>
            <person name="Thrash A."/>
            <person name="Conover J.L."/>
            <person name="Sanders W.S."/>
            <person name="Peterson D.G."/>
            <person name="Frelichowski J.E."/>
            <person name="Scheffler J.A."/>
            <person name="Scheffler B.E."/>
            <person name="Wendel J.F."/>
        </authorList>
    </citation>
    <scope>NUCLEOTIDE SEQUENCE [LARGE SCALE GENOMIC DNA]</scope>
    <source>
        <strain evidence="1">6</strain>
        <tissue evidence="1">Leaf</tissue>
    </source>
</reference>
<dbReference type="EMBL" id="JABFAE010000011">
    <property type="protein sequence ID" value="MBA0840414.1"/>
    <property type="molecule type" value="Genomic_DNA"/>
</dbReference>
<name>A0A7J9K1W3_9ROSI</name>
<evidence type="ECO:0000313" key="2">
    <source>
        <dbReference type="Proteomes" id="UP000593575"/>
    </source>
</evidence>
<keyword evidence="2" id="KW-1185">Reference proteome</keyword>
<sequence>MACGTRRTFITELAPPYVRIRRSKYIRDNSAITIWVIWWSRKQLVHENVTQTSLGVVIWMKALDLTIASTSESTILSRLRWVPPCDLFVLVNFDACYKQQTSSSVSDIIVRDYAGLVLG</sequence>
<dbReference type="Proteomes" id="UP000593575">
    <property type="component" value="Unassembled WGS sequence"/>
</dbReference>
<dbReference type="AlphaFoldDB" id="A0A7J9K1W3"/>
<gene>
    <name evidence="1" type="ORF">Goarm_002998</name>
</gene>